<reference evidence="2" key="2">
    <citation type="submission" date="2020-09" db="EMBL/GenBank/DDBJ databases">
        <authorList>
            <person name="Sun Q."/>
            <person name="Ohkuma M."/>
        </authorList>
    </citation>
    <scope>NUCLEOTIDE SEQUENCE</scope>
    <source>
        <strain evidence="2">JCM 4646</strain>
    </source>
</reference>
<keyword evidence="3" id="KW-1185">Reference proteome</keyword>
<proteinExistence type="predicted"/>
<sequence>MTSTQPQLHVVLGSGPAGSTLAAELAGRGHRVRLVNRSGAGPAVAASTPAGPAGAVAAPVERYAADVTRPEDVRRAVEGAAVVHHCVNVAYHLQTEVLPRVQQALLGAVGATGARLVVLDTLYPYGETGGEVMTESTPWRATSRKGRMRARLDEVYLDAHRSGRARVTLGRSADFLGPAVINSSLGGAVFPAALTGGEVLGLGDIDLPHSYTYIGDVAAGLATLAAHPEADGRIWHLPTAPAVTTRQIHRMIAERVGRPLRTLVLDEPRPVGPFDETFMAEYAEMFYQHTEPQILDSSAFEREFGLRPTPLTEALDATLAWYRGALAAQAG</sequence>
<dbReference type="GeneID" id="95352752"/>
<name>A0A919KPW9_9ACTN</name>
<evidence type="ECO:0000259" key="1">
    <source>
        <dbReference type="Pfam" id="PF01370"/>
    </source>
</evidence>
<dbReference type="InterPro" id="IPR051783">
    <property type="entry name" value="NAD(P)-dependent_oxidoreduct"/>
</dbReference>
<dbReference type="RefSeq" id="WP_190210717.1">
    <property type="nucleotide sequence ID" value="NZ_BNBO01000009.1"/>
</dbReference>
<organism evidence="2 3">
    <name type="scientific">Kitasatospora indigofera</name>
    <dbReference type="NCBI Taxonomy" id="67307"/>
    <lineage>
        <taxon>Bacteria</taxon>
        <taxon>Bacillati</taxon>
        <taxon>Actinomycetota</taxon>
        <taxon>Actinomycetes</taxon>
        <taxon>Kitasatosporales</taxon>
        <taxon>Streptomycetaceae</taxon>
        <taxon>Kitasatospora</taxon>
    </lineage>
</organism>
<dbReference type="Pfam" id="PF01370">
    <property type="entry name" value="Epimerase"/>
    <property type="match status" value="1"/>
</dbReference>
<dbReference type="InterPro" id="IPR001509">
    <property type="entry name" value="Epimerase_deHydtase"/>
</dbReference>
<evidence type="ECO:0000313" key="2">
    <source>
        <dbReference type="EMBL" id="GHH67525.1"/>
    </source>
</evidence>
<dbReference type="Proteomes" id="UP000617734">
    <property type="component" value="Unassembled WGS sequence"/>
</dbReference>
<dbReference type="GO" id="GO:0004029">
    <property type="term" value="F:aldehyde dehydrogenase (NAD+) activity"/>
    <property type="evidence" value="ECO:0007669"/>
    <property type="project" value="TreeGrafter"/>
</dbReference>
<dbReference type="AlphaFoldDB" id="A0A919KPW9"/>
<protein>
    <submittedName>
        <fullName evidence="2">Epimerase</fullName>
    </submittedName>
</protein>
<dbReference type="SUPFAM" id="SSF51735">
    <property type="entry name" value="NAD(P)-binding Rossmann-fold domains"/>
    <property type="match status" value="1"/>
</dbReference>
<reference evidence="2" key="1">
    <citation type="journal article" date="2014" name="Int. J. Syst. Evol. Microbiol.">
        <title>Complete genome sequence of Corynebacterium casei LMG S-19264T (=DSM 44701T), isolated from a smear-ripened cheese.</title>
        <authorList>
            <consortium name="US DOE Joint Genome Institute (JGI-PGF)"/>
            <person name="Walter F."/>
            <person name="Albersmeier A."/>
            <person name="Kalinowski J."/>
            <person name="Ruckert C."/>
        </authorList>
    </citation>
    <scope>NUCLEOTIDE SEQUENCE</scope>
    <source>
        <strain evidence="2">JCM 4646</strain>
    </source>
</reference>
<accession>A0A919KPW9</accession>
<dbReference type="GO" id="GO:0005737">
    <property type="term" value="C:cytoplasm"/>
    <property type="evidence" value="ECO:0007669"/>
    <property type="project" value="TreeGrafter"/>
</dbReference>
<dbReference type="Gene3D" id="3.40.50.720">
    <property type="entry name" value="NAD(P)-binding Rossmann-like Domain"/>
    <property type="match status" value="1"/>
</dbReference>
<comment type="caution">
    <text evidence="2">The sequence shown here is derived from an EMBL/GenBank/DDBJ whole genome shotgun (WGS) entry which is preliminary data.</text>
</comment>
<evidence type="ECO:0000313" key="3">
    <source>
        <dbReference type="Proteomes" id="UP000617734"/>
    </source>
</evidence>
<dbReference type="PANTHER" id="PTHR48079:SF6">
    <property type="entry name" value="NAD(P)-BINDING DOMAIN-CONTAINING PROTEIN-RELATED"/>
    <property type="match status" value="1"/>
</dbReference>
<gene>
    <name evidence="2" type="ORF">GCM10018781_22910</name>
</gene>
<dbReference type="PANTHER" id="PTHR48079">
    <property type="entry name" value="PROTEIN YEEZ"/>
    <property type="match status" value="1"/>
</dbReference>
<dbReference type="EMBL" id="BNBO01000009">
    <property type="protein sequence ID" value="GHH67525.1"/>
    <property type="molecule type" value="Genomic_DNA"/>
</dbReference>
<dbReference type="InterPro" id="IPR036291">
    <property type="entry name" value="NAD(P)-bd_dom_sf"/>
</dbReference>
<feature type="domain" description="NAD-dependent epimerase/dehydratase" evidence="1">
    <location>
        <begin position="13"/>
        <end position="232"/>
    </location>
</feature>